<feature type="compositionally biased region" description="Low complexity" evidence="2">
    <location>
        <begin position="167"/>
        <end position="179"/>
    </location>
</feature>
<evidence type="ECO:0000256" key="2">
    <source>
        <dbReference type="SAM" id="MobiDB-lite"/>
    </source>
</evidence>
<keyword evidence="4" id="KW-1185">Reference proteome</keyword>
<reference evidence="3" key="1">
    <citation type="submission" date="2020-08" db="EMBL/GenBank/DDBJ databases">
        <title>Plant Genome Project.</title>
        <authorList>
            <person name="Zhang R.-G."/>
        </authorList>
    </citation>
    <scope>NUCLEOTIDE SEQUENCE</scope>
    <source>
        <strain evidence="3">WSP0</strain>
        <tissue evidence="3">Leaf</tissue>
    </source>
</reference>
<sequence length="558" mass="62467">MNLSCTRERNSATRRLRWTTGTALQHESKNPGKEKRIDLGFYLDRYFCLGMASESLSLSSSGSDAEGLGYEEHRSVMDVVNSYGRPGTVSSDDEAETDTGSERTLSGGSPRDDPDYQVGEEEGDGEEEVEVVNADDDEEGEFEEGESDEEEEEEEDTEALIPRIRSGDGASSSQAAGPSVEEPTSGRRFFSMRKNHDHIVRLPDADKRVNDFIEVSGNYNFPPGEKNDKTSGPVPMEIRTDTSRDLFALRFVTKKAKRAAEQERIDRLYELPESKRDAPTLLGYKPTYHSFLKKKAERRKKTQKKKAKKQQQTGSPTSGRANIPIRQVFEIIEEGLGTMGRDNPPPKAGQSSLALHEKLMNLGHRNAQLKKKVEELEATEKNWVQKEAEKNHRITQLEGELVTERGKRLATELMKKELEELRSEKENLPKLLDASFDEGYKKCRADLQEDVEKIQKRRYRRGYRVGWADALSKSFELLKVKDDDDIRVNAPEALTPEVPSESESEDEEEVVEEAVVDKAVEQDGKTAEEPVVGETTEAAGGSKEGDAQAVVGKETADA</sequence>
<comment type="caution">
    <text evidence="3">The sequence shown here is derived from an EMBL/GenBank/DDBJ whole genome shotgun (WGS) entry which is preliminary data.</text>
</comment>
<feature type="compositionally biased region" description="Acidic residues" evidence="2">
    <location>
        <begin position="500"/>
        <end position="514"/>
    </location>
</feature>
<evidence type="ECO:0000313" key="3">
    <source>
        <dbReference type="EMBL" id="KAG5540288.1"/>
    </source>
</evidence>
<feature type="compositionally biased region" description="Basic and acidic residues" evidence="2">
    <location>
        <begin position="515"/>
        <end position="528"/>
    </location>
</feature>
<dbReference type="AlphaFoldDB" id="A0AAV6JJG5"/>
<feature type="region of interest" description="Disordered" evidence="2">
    <location>
        <begin position="486"/>
        <end position="558"/>
    </location>
</feature>
<organism evidence="3 4">
    <name type="scientific">Rhododendron griersonianum</name>
    <dbReference type="NCBI Taxonomy" id="479676"/>
    <lineage>
        <taxon>Eukaryota</taxon>
        <taxon>Viridiplantae</taxon>
        <taxon>Streptophyta</taxon>
        <taxon>Embryophyta</taxon>
        <taxon>Tracheophyta</taxon>
        <taxon>Spermatophyta</taxon>
        <taxon>Magnoliopsida</taxon>
        <taxon>eudicotyledons</taxon>
        <taxon>Gunneridae</taxon>
        <taxon>Pentapetalae</taxon>
        <taxon>asterids</taxon>
        <taxon>Ericales</taxon>
        <taxon>Ericaceae</taxon>
        <taxon>Ericoideae</taxon>
        <taxon>Rhodoreae</taxon>
        <taxon>Rhododendron</taxon>
    </lineage>
</organism>
<feature type="compositionally biased region" description="Basic residues" evidence="2">
    <location>
        <begin position="292"/>
        <end position="309"/>
    </location>
</feature>
<feature type="compositionally biased region" description="Acidic residues" evidence="2">
    <location>
        <begin position="118"/>
        <end position="158"/>
    </location>
</feature>
<dbReference type="Proteomes" id="UP000823749">
    <property type="component" value="Chromosome 7"/>
</dbReference>
<accession>A0AAV6JJG5</accession>
<protein>
    <submittedName>
        <fullName evidence="3">Uncharacterized protein</fullName>
    </submittedName>
</protein>
<evidence type="ECO:0000256" key="1">
    <source>
        <dbReference type="SAM" id="Coils"/>
    </source>
</evidence>
<name>A0AAV6JJG5_9ERIC</name>
<feature type="coiled-coil region" evidence="1">
    <location>
        <begin position="359"/>
        <end position="427"/>
    </location>
</feature>
<keyword evidence="1" id="KW-0175">Coiled coil</keyword>
<gene>
    <name evidence="3" type="ORF">RHGRI_020504</name>
</gene>
<proteinExistence type="predicted"/>
<evidence type="ECO:0000313" key="4">
    <source>
        <dbReference type="Proteomes" id="UP000823749"/>
    </source>
</evidence>
<feature type="region of interest" description="Disordered" evidence="2">
    <location>
        <begin position="81"/>
        <end position="187"/>
    </location>
</feature>
<feature type="region of interest" description="Disordered" evidence="2">
    <location>
        <begin position="292"/>
        <end position="324"/>
    </location>
</feature>
<dbReference type="EMBL" id="JACTNZ010000007">
    <property type="protein sequence ID" value="KAG5540288.1"/>
    <property type="molecule type" value="Genomic_DNA"/>
</dbReference>